<dbReference type="Proteomes" id="UP000053558">
    <property type="component" value="Unassembled WGS sequence"/>
</dbReference>
<dbReference type="PANTHER" id="PTHR28207:SF1">
    <property type="entry name" value="ATP SYNTHASE SUBUNIT H, MITOCHONDRIAL"/>
    <property type="match status" value="1"/>
</dbReference>
<dbReference type="Pfam" id="PF10775">
    <property type="entry name" value="ATP_sub_h"/>
    <property type="match status" value="1"/>
</dbReference>
<protein>
    <submittedName>
        <fullName evidence="2">Uncharacterized protein</fullName>
    </submittedName>
</protein>
<dbReference type="InterPro" id="IPR019711">
    <property type="entry name" value="ATP_synth_F0_suH"/>
</dbReference>
<evidence type="ECO:0000313" key="2">
    <source>
        <dbReference type="EMBL" id="EIW76849.1"/>
    </source>
</evidence>
<dbReference type="EMBL" id="JH711585">
    <property type="protein sequence ID" value="EIW76849.1"/>
    <property type="molecule type" value="Genomic_DNA"/>
</dbReference>
<keyword evidence="3" id="KW-1185">Reference proteome</keyword>
<proteinExistence type="predicted"/>
<sequence length="122" mass="13016">MKFLRQAINGVRSARSFSSSAVSRKDFIQDLYVKELKSYKAPPPAKDAHVGAVKQYTIPPAPKAPSLPSDVAAELNAYDASEPSKDAAPKAAATTTTETAGEGAETFLAFLEKDEPKAEAHH</sequence>
<evidence type="ECO:0000256" key="1">
    <source>
        <dbReference type="SAM" id="MobiDB-lite"/>
    </source>
</evidence>
<feature type="compositionally biased region" description="Low complexity" evidence="1">
    <location>
        <begin position="89"/>
        <end position="105"/>
    </location>
</feature>
<dbReference type="OrthoDB" id="274752at2759"/>
<accession>A0A5M3MCA6</accession>
<evidence type="ECO:0000313" key="3">
    <source>
        <dbReference type="Proteomes" id="UP000053558"/>
    </source>
</evidence>
<organism evidence="2 3">
    <name type="scientific">Coniophora puteana (strain RWD-64-598)</name>
    <name type="common">Brown rot fungus</name>
    <dbReference type="NCBI Taxonomy" id="741705"/>
    <lineage>
        <taxon>Eukaryota</taxon>
        <taxon>Fungi</taxon>
        <taxon>Dikarya</taxon>
        <taxon>Basidiomycota</taxon>
        <taxon>Agaricomycotina</taxon>
        <taxon>Agaricomycetes</taxon>
        <taxon>Agaricomycetidae</taxon>
        <taxon>Boletales</taxon>
        <taxon>Coniophorineae</taxon>
        <taxon>Coniophoraceae</taxon>
        <taxon>Coniophora</taxon>
    </lineage>
</organism>
<feature type="region of interest" description="Disordered" evidence="1">
    <location>
        <begin position="78"/>
        <end position="105"/>
    </location>
</feature>
<gene>
    <name evidence="2" type="ORF">CONPUDRAFT_158003</name>
</gene>
<comment type="caution">
    <text evidence="2">The sequence shown here is derived from an EMBL/GenBank/DDBJ whole genome shotgun (WGS) entry which is preliminary data.</text>
</comment>
<dbReference type="OMA" id="GHVQKFT"/>
<dbReference type="RefSeq" id="XP_007773172.1">
    <property type="nucleotide sequence ID" value="XM_007774982.1"/>
</dbReference>
<dbReference type="PANTHER" id="PTHR28207">
    <property type="entry name" value="ATP SYNTHASE SUBUNIT H, MITOCHONDRIAL"/>
    <property type="match status" value="1"/>
</dbReference>
<dbReference type="GeneID" id="19203853"/>
<name>A0A5M3MCA6_CONPW</name>
<dbReference type="GO" id="GO:0046933">
    <property type="term" value="F:proton-transporting ATP synthase activity, rotational mechanism"/>
    <property type="evidence" value="ECO:0007669"/>
    <property type="project" value="TreeGrafter"/>
</dbReference>
<reference evidence="3" key="1">
    <citation type="journal article" date="2012" name="Science">
        <title>The Paleozoic origin of enzymatic lignin decomposition reconstructed from 31 fungal genomes.</title>
        <authorList>
            <person name="Floudas D."/>
            <person name="Binder M."/>
            <person name="Riley R."/>
            <person name="Barry K."/>
            <person name="Blanchette R.A."/>
            <person name="Henrissat B."/>
            <person name="Martinez A.T."/>
            <person name="Otillar R."/>
            <person name="Spatafora J.W."/>
            <person name="Yadav J.S."/>
            <person name="Aerts A."/>
            <person name="Benoit I."/>
            <person name="Boyd A."/>
            <person name="Carlson A."/>
            <person name="Copeland A."/>
            <person name="Coutinho P.M."/>
            <person name="de Vries R.P."/>
            <person name="Ferreira P."/>
            <person name="Findley K."/>
            <person name="Foster B."/>
            <person name="Gaskell J."/>
            <person name="Glotzer D."/>
            <person name="Gorecki P."/>
            <person name="Heitman J."/>
            <person name="Hesse C."/>
            <person name="Hori C."/>
            <person name="Igarashi K."/>
            <person name="Jurgens J.A."/>
            <person name="Kallen N."/>
            <person name="Kersten P."/>
            <person name="Kohler A."/>
            <person name="Kuees U."/>
            <person name="Kumar T.K.A."/>
            <person name="Kuo A."/>
            <person name="LaButti K."/>
            <person name="Larrondo L.F."/>
            <person name="Lindquist E."/>
            <person name="Ling A."/>
            <person name="Lombard V."/>
            <person name="Lucas S."/>
            <person name="Lundell T."/>
            <person name="Martin R."/>
            <person name="McLaughlin D.J."/>
            <person name="Morgenstern I."/>
            <person name="Morin E."/>
            <person name="Murat C."/>
            <person name="Nagy L.G."/>
            <person name="Nolan M."/>
            <person name="Ohm R.A."/>
            <person name="Patyshakuliyeva A."/>
            <person name="Rokas A."/>
            <person name="Ruiz-Duenas F.J."/>
            <person name="Sabat G."/>
            <person name="Salamov A."/>
            <person name="Samejima M."/>
            <person name="Schmutz J."/>
            <person name="Slot J.C."/>
            <person name="St John F."/>
            <person name="Stenlid J."/>
            <person name="Sun H."/>
            <person name="Sun S."/>
            <person name="Syed K."/>
            <person name="Tsang A."/>
            <person name="Wiebenga A."/>
            <person name="Young D."/>
            <person name="Pisabarro A."/>
            <person name="Eastwood D.C."/>
            <person name="Martin F."/>
            <person name="Cullen D."/>
            <person name="Grigoriev I.V."/>
            <person name="Hibbett D.S."/>
        </authorList>
    </citation>
    <scope>NUCLEOTIDE SEQUENCE [LARGE SCALE GENOMIC DNA]</scope>
    <source>
        <strain evidence="3">RWD-64-598 SS2</strain>
    </source>
</reference>
<dbReference type="KEGG" id="cput:CONPUDRAFT_158003"/>
<dbReference type="AlphaFoldDB" id="A0A5M3MCA6"/>